<proteinExistence type="predicted"/>
<keyword evidence="2" id="KW-1185">Reference proteome</keyword>
<sequence length="67" mass="7841">MDLLKRHFMKIYGASQYDRGYPKQEKMNKGMAFYAYMWKVGKKVISVGIALEETDRGSIYYVLGHID</sequence>
<dbReference type="Proteomes" id="UP000199643">
    <property type="component" value="Unassembled WGS sequence"/>
</dbReference>
<dbReference type="EMBL" id="FNCH01000011">
    <property type="protein sequence ID" value="SDG83171.1"/>
    <property type="molecule type" value="Genomic_DNA"/>
</dbReference>
<name>A0A1G7XGF4_9SPHI</name>
<organism evidence="1 2">
    <name type="scientific">Pedobacter terrae</name>
    <dbReference type="NCBI Taxonomy" id="405671"/>
    <lineage>
        <taxon>Bacteria</taxon>
        <taxon>Pseudomonadati</taxon>
        <taxon>Bacteroidota</taxon>
        <taxon>Sphingobacteriia</taxon>
        <taxon>Sphingobacteriales</taxon>
        <taxon>Sphingobacteriaceae</taxon>
        <taxon>Pedobacter</taxon>
    </lineage>
</organism>
<accession>A0A1G7XGF4</accession>
<evidence type="ECO:0000313" key="1">
    <source>
        <dbReference type="EMBL" id="SDG83171.1"/>
    </source>
</evidence>
<dbReference type="AlphaFoldDB" id="A0A1G7XGF4"/>
<reference evidence="2" key="1">
    <citation type="submission" date="2016-10" db="EMBL/GenBank/DDBJ databases">
        <authorList>
            <person name="Varghese N."/>
            <person name="Submissions S."/>
        </authorList>
    </citation>
    <scope>NUCLEOTIDE SEQUENCE [LARGE SCALE GENOMIC DNA]</scope>
    <source>
        <strain evidence="2">DSM 17933</strain>
    </source>
</reference>
<protein>
    <submittedName>
        <fullName evidence="1">Uncharacterized protein</fullName>
    </submittedName>
</protein>
<gene>
    <name evidence="1" type="ORF">SAMN05421827_111203</name>
</gene>
<evidence type="ECO:0000313" key="2">
    <source>
        <dbReference type="Proteomes" id="UP000199643"/>
    </source>
</evidence>